<proteinExistence type="inferred from homology"/>
<dbReference type="Proteomes" id="UP000499080">
    <property type="component" value="Unassembled WGS sequence"/>
</dbReference>
<dbReference type="OrthoDB" id="6437073at2759"/>
<evidence type="ECO:0000313" key="8">
    <source>
        <dbReference type="Proteomes" id="UP000499080"/>
    </source>
</evidence>
<comment type="subcellular location">
    <subcellularLocation>
        <location evidence="1">Membrane</location>
        <topology evidence="1">Multi-pass membrane protein</topology>
    </subcellularLocation>
</comment>
<dbReference type="InterPro" id="IPR009311">
    <property type="entry name" value="IFI6/IFI27-like"/>
</dbReference>
<evidence type="ECO:0000256" key="6">
    <source>
        <dbReference type="SAM" id="Phobius"/>
    </source>
</evidence>
<name>A0A4Y2ACS7_ARAVE</name>
<evidence type="ECO:0000313" key="7">
    <source>
        <dbReference type="EMBL" id="GBL77568.1"/>
    </source>
</evidence>
<sequence length="91" mass="9403">YIVETASLAGLIKVVMLPFLLPFAGFGAGGIAAGSIAAWFQSMWFGGTICGISGWIFSALQSIGAAGLGTAGMAIITFFSGIIVKLYEFIF</sequence>
<gene>
    <name evidence="7" type="ORF">AVEN_114525_1</name>
</gene>
<keyword evidence="5 6" id="KW-0472">Membrane</keyword>
<reference evidence="7 8" key="1">
    <citation type="journal article" date="2019" name="Sci. Rep.">
        <title>Orb-weaving spider Araneus ventricosus genome elucidates the spidroin gene catalogue.</title>
        <authorList>
            <person name="Kono N."/>
            <person name="Nakamura H."/>
            <person name="Ohtoshi R."/>
            <person name="Moran D.A.P."/>
            <person name="Shinohara A."/>
            <person name="Yoshida Y."/>
            <person name="Fujiwara M."/>
            <person name="Mori M."/>
            <person name="Tomita M."/>
            <person name="Arakawa K."/>
        </authorList>
    </citation>
    <scope>NUCLEOTIDE SEQUENCE [LARGE SCALE GENOMIC DNA]</scope>
</reference>
<accession>A0A4Y2ACS7</accession>
<evidence type="ECO:0000256" key="4">
    <source>
        <dbReference type="ARBA" id="ARBA00022989"/>
    </source>
</evidence>
<evidence type="ECO:0000256" key="2">
    <source>
        <dbReference type="ARBA" id="ARBA00007262"/>
    </source>
</evidence>
<feature type="transmembrane region" description="Helical" evidence="6">
    <location>
        <begin position="63"/>
        <end position="87"/>
    </location>
</feature>
<feature type="non-terminal residue" evidence="7">
    <location>
        <position position="1"/>
    </location>
</feature>
<dbReference type="InterPro" id="IPR038213">
    <property type="entry name" value="IFI6/IFI27-like_sf"/>
</dbReference>
<keyword evidence="8" id="KW-1185">Reference proteome</keyword>
<evidence type="ECO:0000256" key="1">
    <source>
        <dbReference type="ARBA" id="ARBA00004141"/>
    </source>
</evidence>
<dbReference type="EMBL" id="BGPR01080149">
    <property type="protein sequence ID" value="GBL77568.1"/>
    <property type="molecule type" value="Genomic_DNA"/>
</dbReference>
<evidence type="ECO:0000256" key="3">
    <source>
        <dbReference type="ARBA" id="ARBA00022692"/>
    </source>
</evidence>
<keyword evidence="4 6" id="KW-1133">Transmembrane helix</keyword>
<organism evidence="7 8">
    <name type="scientific">Araneus ventricosus</name>
    <name type="common">Orbweaver spider</name>
    <name type="synonym">Epeira ventricosa</name>
    <dbReference type="NCBI Taxonomy" id="182803"/>
    <lineage>
        <taxon>Eukaryota</taxon>
        <taxon>Metazoa</taxon>
        <taxon>Ecdysozoa</taxon>
        <taxon>Arthropoda</taxon>
        <taxon>Chelicerata</taxon>
        <taxon>Arachnida</taxon>
        <taxon>Araneae</taxon>
        <taxon>Araneomorphae</taxon>
        <taxon>Entelegynae</taxon>
        <taxon>Araneoidea</taxon>
        <taxon>Araneidae</taxon>
        <taxon>Araneus</taxon>
    </lineage>
</organism>
<comment type="caution">
    <text evidence="7">The sequence shown here is derived from an EMBL/GenBank/DDBJ whole genome shotgun (WGS) entry which is preliminary data.</text>
</comment>
<dbReference type="Gene3D" id="6.10.110.10">
    <property type="match status" value="1"/>
</dbReference>
<dbReference type="AlphaFoldDB" id="A0A4Y2ACS7"/>
<feature type="transmembrane region" description="Helical" evidence="6">
    <location>
        <begin position="6"/>
        <end position="24"/>
    </location>
</feature>
<keyword evidence="3 6" id="KW-0812">Transmembrane</keyword>
<dbReference type="Pfam" id="PF06140">
    <property type="entry name" value="Ifi-6-16"/>
    <property type="match status" value="1"/>
</dbReference>
<comment type="similarity">
    <text evidence="2">Belongs to the IFI6/IFI27 family.</text>
</comment>
<evidence type="ECO:0000256" key="5">
    <source>
        <dbReference type="ARBA" id="ARBA00023136"/>
    </source>
</evidence>
<protein>
    <submittedName>
        <fullName evidence="7">Uncharacterized protein</fullName>
    </submittedName>
</protein>
<dbReference type="GO" id="GO:0016020">
    <property type="term" value="C:membrane"/>
    <property type="evidence" value="ECO:0007669"/>
    <property type="project" value="UniProtKB-SubCell"/>
</dbReference>
<feature type="transmembrane region" description="Helical" evidence="6">
    <location>
        <begin position="36"/>
        <end position="57"/>
    </location>
</feature>